<dbReference type="HOGENOM" id="CLU_3219887_0_0_9"/>
<proteinExistence type="predicted"/>
<gene>
    <name evidence="1" type="ORF">HMPREF9225_0122</name>
</gene>
<evidence type="ECO:0000313" key="1">
    <source>
        <dbReference type="EMBL" id="EFM26273.1"/>
    </source>
</evidence>
<evidence type="ECO:0000313" key="2">
    <source>
        <dbReference type="Proteomes" id="UP000003280"/>
    </source>
</evidence>
<dbReference type="EMBL" id="AEEH01000012">
    <property type="protein sequence ID" value="EFM26273.1"/>
    <property type="molecule type" value="Genomic_DNA"/>
</dbReference>
<comment type="caution">
    <text evidence="1">The sequence shown here is derived from an EMBL/GenBank/DDBJ whole genome shotgun (WGS) entry which is preliminary data.</text>
</comment>
<keyword evidence="2" id="KW-1185">Reference proteome</keyword>
<sequence length="44" mass="5170">MSSGFYVIHANVHIKSIVRLQLIESLEDTLVTSYRCKKFEHFKT</sequence>
<accession>E0NIY3</accession>
<reference evidence="1 2" key="1">
    <citation type="submission" date="2010-07" db="EMBL/GenBank/DDBJ databases">
        <authorList>
            <person name="Muzny D."/>
            <person name="Qin X."/>
            <person name="Deng J."/>
            <person name="Jiang H."/>
            <person name="Liu Y."/>
            <person name="Qu J."/>
            <person name="Song X.-Z."/>
            <person name="Zhang L."/>
            <person name="Thornton R."/>
            <person name="Coyle M."/>
            <person name="Francisco L."/>
            <person name="Jackson L."/>
            <person name="Javaid M."/>
            <person name="Korchina V."/>
            <person name="Kovar C."/>
            <person name="Mata R."/>
            <person name="Mathew T."/>
            <person name="Ngo R."/>
            <person name="Nguyen L."/>
            <person name="Nguyen N."/>
            <person name="Okwuonu G."/>
            <person name="Ongeri F."/>
            <person name="Pham C."/>
            <person name="Simmons D."/>
            <person name="Wilczek-Boney K."/>
            <person name="Hale W."/>
            <person name="Jakkamsetti A."/>
            <person name="Pham P."/>
            <person name="Ruth R."/>
            <person name="San Lucas F."/>
            <person name="Warren J."/>
            <person name="Zhang J."/>
            <person name="Zhao Z."/>
            <person name="Zhou C."/>
            <person name="Zhu D."/>
            <person name="Lee S."/>
            <person name="Bess C."/>
            <person name="Blankenburg K."/>
            <person name="Forbes L."/>
            <person name="Fu Q."/>
            <person name="Gubbala S."/>
            <person name="Hirani K."/>
            <person name="Jayaseelan J.C."/>
            <person name="Lara F."/>
            <person name="Munidasa M."/>
            <person name="Palculict T."/>
            <person name="Patil S."/>
            <person name="Pu L.-L."/>
            <person name="Saada N."/>
            <person name="Tang L."/>
            <person name="Weissenberger G."/>
            <person name="Zhu Y."/>
            <person name="Hemphill L."/>
            <person name="Shang Y."/>
            <person name="Youmans B."/>
            <person name="Ayvaz T."/>
            <person name="Ross M."/>
            <person name="Santibanez J."/>
            <person name="Aqrawi P."/>
            <person name="Gross S."/>
            <person name="Joshi V."/>
            <person name="Fowler G."/>
            <person name="Nazareth L."/>
            <person name="Reid J."/>
            <person name="Worley K."/>
            <person name="Petrosino J."/>
            <person name="Highlander S."/>
            <person name="Gibbs R."/>
        </authorList>
    </citation>
    <scope>NUCLEOTIDE SEQUENCE [LARGE SCALE GENOMIC DNA]</scope>
    <source>
        <strain evidence="1 2">ATCC BAA-1640</strain>
    </source>
</reference>
<organism evidence="1 2">
    <name type="scientific">Peptoniphilus duerdenii ATCC BAA-1640</name>
    <dbReference type="NCBI Taxonomy" id="862517"/>
    <lineage>
        <taxon>Bacteria</taxon>
        <taxon>Bacillati</taxon>
        <taxon>Bacillota</taxon>
        <taxon>Tissierellia</taxon>
        <taxon>Tissierellales</taxon>
        <taxon>Peptoniphilaceae</taxon>
        <taxon>Peptoniphilus</taxon>
    </lineage>
</organism>
<name>E0NIY3_9FIRM</name>
<protein>
    <submittedName>
        <fullName evidence="1">Uncharacterized protein</fullName>
    </submittedName>
</protein>
<dbReference type="AlphaFoldDB" id="E0NIY3"/>
<dbReference type="Proteomes" id="UP000003280">
    <property type="component" value="Unassembled WGS sequence"/>
</dbReference>